<dbReference type="PANTHER" id="PTHR43479">
    <property type="entry name" value="ACREF/ENVCD OPERON REPRESSOR-RELATED"/>
    <property type="match status" value="1"/>
</dbReference>
<name>A0A650EL89_9HELI</name>
<reference evidence="4" key="1">
    <citation type="journal article" date="2020" name="J. ISSAAS">
        <title>Lactobacilli and other gastrointestinal microbiota of Peromyscus leucopus, reservoir host for agents of Lyme disease and other zoonoses in North America.</title>
        <authorList>
            <person name="Milovic A."/>
            <person name="Bassam K."/>
            <person name="Shao H."/>
            <person name="Chatzistamou I."/>
            <person name="Tufts D.M."/>
            <person name="Diuk-Wasser M."/>
            <person name="Barbour A.G."/>
        </authorList>
    </citation>
    <scope>NUCLEOTIDE SEQUENCE</scope>
    <source>
        <strain evidence="4">LL4</strain>
    </source>
</reference>
<dbReference type="PROSITE" id="PS50977">
    <property type="entry name" value="HTH_TETR_2"/>
    <property type="match status" value="1"/>
</dbReference>
<dbReference type="AlphaFoldDB" id="A0A650EL89"/>
<proteinExistence type="predicted"/>
<evidence type="ECO:0000313" key="4">
    <source>
        <dbReference type="EMBL" id="QGT50202.1"/>
    </source>
</evidence>
<sequence length="213" mass="24382">MSQSKTPKKTTQKILDISLNLFSTYGFESVKMQDIVNKLAHFGLSKGAIYHHFKNKEDILEAILTRYEEGASALWDIQHSQNNGRNKIQAIILQHLEHIAKHKALIRNCSAIFSSPRAITHRLQHNNICPILESFIEEGNADGSLNVAYPKPASEMLFWAIYVWLDNMFYPLSTMQYTHKMRHLRIMCEGVGLSVIDEEISAKALQVWKELVS</sequence>
<dbReference type="GO" id="GO:0003677">
    <property type="term" value="F:DNA binding"/>
    <property type="evidence" value="ECO:0007669"/>
    <property type="project" value="UniProtKB-UniRule"/>
</dbReference>
<protein>
    <submittedName>
        <fullName evidence="4">TetR family transcriptional regulator</fullName>
    </submittedName>
</protein>
<organism evidence="4">
    <name type="scientific">uncultured Helicobacter sp</name>
    <dbReference type="NCBI Taxonomy" id="175537"/>
    <lineage>
        <taxon>Bacteria</taxon>
        <taxon>Pseudomonadati</taxon>
        <taxon>Campylobacterota</taxon>
        <taxon>Epsilonproteobacteria</taxon>
        <taxon>Campylobacterales</taxon>
        <taxon>Helicobacteraceae</taxon>
        <taxon>Helicobacter</taxon>
        <taxon>environmental samples</taxon>
    </lineage>
</organism>
<dbReference type="SUPFAM" id="SSF46689">
    <property type="entry name" value="Homeodomain-like"/>
    <property type="match status" value="1"/>
</dbReference>
<evidence type="ECO:0000256" key="2">
    <source>
        <dbReference type="PROSITE-ProRule" id="PRU00335"/>
    </source>
</evidence>
<dbReference type="EMBL" id="MN577568">
    <property type="protein sequence ID" value="QGT50202.1"/>
    <property type="molecule type" value="Genomic_DNA"/>
</dbReference>
<dbReference type="Pfam" id="PF00440">
    <property type="entry name" value="TetR_N"/>
    <property type="match status" value="1"/>
</dbReference>
<evidence type="ECO:0000259" key="3">
    <source>
        <dbReference type="PROSITE" id="PS50977"/>
    </source>
</evidence>
<feature type="DNA-binding region" description="H-T-H motif" evidence="2">
    <location>
        <begin position="34"/>
        <end position="53"/>
    </location>
</feature>
<keyword evidence="1 2" id="KW-0238">DNA-binding</keyword>
<evidence type="ECO:0000256" key="1">
    <source>
        <dbReference type="ARBA" id="ARBA00023125"/>
    </source>
</evidence>
<dbReference type="PANTHER" id="PTHR43479:SF11">
    <property type="entry name" value="ACREF_ENVCD OPERON REPRESSOR-RELATED"/>
    <property type="match status" value="1"/>
</dbReference>
<dbReference type="InterPro" id="IPR050624">
    <property type="entry name" value="HTH-type_Tx_Regulator"/>
</dbReference>
<dbReference type="InterPro" id="IPR001647">
    <property type="entry name" value="HTH_TetR"/>
</dbReference>
<dbReference type="Gene3D" id="1.10.357.10">
    <property type="entry name" value="Tetracycline Repressor, domain 2"/>
    <property type="match status" value="1"/>
</dbReference>
<dbReference type="InterPro" id="IPR009057">
    <property type="entry name" value="Homeodomain-like_sf"/>
</dbReference>
<feature type="domain" description="HTH tetR-type" evidence="3">
    <location>
        <begin position="8"/>
        <end position="71"/>
    </location>
</feature>
<gene>
    <name evidence="4" type="ORF">Helico6505_0340</name>
</gene>
<accession>A0A650EL89</accession>